<dbReference type="EMBL" id="JASOPU010000188">
    <property type="protein sequence ID" value="MDK7294132.1"/>
    <property type="molecule type" value="Genomic_DNA"/>
</dbReference>
<comment type="caution">
    <text evidence="1">The sequence shown here is derived from an EMBL/GenBank/DDBJ whole genome shotgun (WGS) entry which is preliminary data.</text>
</comment>
<gene>
    <name evidence="1" type="ORF">QP487_12000</name>
</gene>
<dbReference type="Proteomes" id="UP001237917">
    <property type="component" value="Unassembled WGS sequence"/>
</dbReference>
<dbReference type="AlphaFoldDB" id="A0AAW6YDM9"/>
<protein>
    <recommendedName>
        <fullName evidence="3">Galectin</fullName>
    </recommendedName>
</protein>
<proteinExistence type="predicted"/>
<evidence type="ECO:0000313" key="1">
    <source>
        <dbReference type="EMBL" id="MDK7294132.1"/>
    </source>
</evidence>
<name>A0AAW6YDM9_9STRE</name>
<accession>A0AAW6YDM9</accession>
<organism evidence="1 2">
    <name type="scientific">Streptococcus pasteurianus</name>
    <dbReference type="NCBI Taxonomy" id="197614"/>
    <lineage>
        <taxon>Bacteria</taxon>
        <taxon>Bacillati</taxon>
        <taxon>Bacillota</taxon>
        <taxon>Bacilli</taxon>
        <taxon>Lactobacillales</taxon>
        <taxon>Streptococcaceae</taxon>
        <taxon>Streptococcus</taxon>
    </lineage>
</organism>
<evidence type="ECO:0008006" key="3">
    <source>
        <dbReference type="Google" id="ProtNLM"/>
    </source>
</evidence>
<reference evidence="1" key="1">
    <citation type="submission" date="2023-05" db="EMBL/GenBank/DDBJ databases">
        <title>Cataloging the Phylogenetic Diversity of Human Bladder Bacteria.</title>
        <authorList>
            <person name="Du J."/>
        </authorList>
    </citation>
    <scope>NUCLEOTIDE SEQUENCE</scope>
    <source>
        <strain evidence="1">UMB0765</strain>
    </source>
</reference>
<evidence type="ECO:0000313" key="2">
    <source>
        <dbReference type="Proteomes" id="UP001237917"/>
    </source>
</evidence>
<feature type="non-terminal residue" evidence="1">
    <location>
        <position position="75"/>
    </location>
</feature>
<sequence length="75" mass="8911">MRAVNVTMSQFFFSRFANRHNFNVEFQVLTGQHVVTINHDVIVFNRSDFNRSRTLVGFSQETHTYLQFINAHKYV</sequence>